<comment type="caution">
    <text evidence="2">The sequence shown here is derived from an EMBL/GenBank/DDBJ whole genome shotgun (WGS) entry which is preliminary data.</text>
</comment>
<sequence length="350" mass="40419">MTQDLLFITKPTVTTKEAADLLGVTVQTILKKEKDGLIECVYKENWKQFGSKIFYLEDIERLKNSEEIEGYGTKEAAEILNVAPSTVFTYIKSGKLPASKIEKRGKEVYIIDKDELETFQLTYEKTTSKERKTFITKIQDEDIYLYQLLTHQHTGKIARVIEINGADGKILTEDEEIFPLSTYKEHDYSFEPFRKKAIITKRGYLSFSFKKPQLFHSITYNLIHLFYKELGVTNMRLTVSSDTIKLEIKPFVLQVDPLQFQEEVKYLHSHMKSGTILPHVEGIYFKSNVESLTFHADHEFKHKIVQMAADSGMGQEEFLAQAVQTYLTNLENQATCERGEEVETSSLFSR</sequence>
<dbReference type="RefSeq" id="WP_098127636.1">
    <property type="nucleotide sequence ID" value="NZ_NUAN01000218.1"/>
</dbReference>
<evidence type="ECO:0000313" key="3">
    <source>
        <dbReference type="Proteomes" id="UP000220691"/>
    </source>
</evidence>
<proteinExistence type="predicted"/>
<dbReference type="EMBL" id="NUAN01000218">
    <property type="protein sequence ID" value="PEN84859.1"/>
    <property type="molecule type" value="Genomic_DNA"/>
</dbReference>
<dbReference type="InterPro" id="IPR041657">
    <property type="entry name" value="HTH_17"/>
</dbReference>
<dbReference type="SUPFAM" id="SSF46955">
    <property type="entry name" value="Putative DNA-binding domain"/>
    <property type="match status" value="1"/>
</dbReference>
<accession>A0A9X6U797</accession>
<dbReference type="Gene3D" id="1.10.1660.10">
    <property type="match status" value="2"/>
</dbReference>
<protein>
    <submittedName>
        <fullName evidence="2">Excisionase</fullName>
    </submittedName>
</protein>
<name>A0A9X6U797_BACCE</name>
<dbReference type="AlphaFoldDB" id="A0A9X6U797"/>
<evidence type="ECO:0000259" key="1">
    <source>
        <dbReference type="Pfam" id="PF12728"/>
    </source>
</evidence>
<reference evidence="2 3" key="1">
    <citation type="submission" date="2017-09" db="EMBL/GenBank/DDBJ databases">
        <title>Large-scale bioinformatics analysis of Bacillus genomes uncovers conserved roles of natural products in bacterial physiology.</title>
        <authorList>
            <consortium name="Agbiome Team Llc"/>
            <person name="Bleich R.M."/>
            <person name="Kirk G.J."/>
            <person name="Santa Maria K.C."/>
            <person name="Allen S.E."/>
            <person name="Farag S."/>
            <person name="Shank E.A."/>
            <person name="Bowers A."/>
        </authorList>
    </citation>
    <scope>NUCLEOTIDE SEQUENCE [LARGE SCALE GENOMIC DNA]</scope>
    <source>
        <strain evidence="2 3">AFS027647</strain>
    </source>
</reference>
<organism evidence="2 3">
    <name type="scientific">Bacillus cereus</name>
    <dbReference type="NCBI Taxonomy" id="1396"/>
    <lineage>
        <taxon>Bacteria</taxon>
        <taxon>Bacillati</taxon>
        <taxon>Bacillota</taxon>
        <taxon>Bacilli</taxon>
        <taxon>Bacillales</taxon>
        <taxon>Bacillaceae</taxon>
        <taxon>Bacillus</taxon>
        <taxon>Bacillus cereus group</taxon>
    </lineage>
</organism>
<dbReference type="Pfam" id="PF12728">
    <property type="entry name" value="HTH_17"/>
    <property type="match status" value="1"/>
</dbReference>
<feature type="domain" description="Helix-turn-helix" evidence="1">
    <location>
        <begin position="71"/>
        <end position="119"/>
    </location>
</feature>
<dbReference type="Proteomes" id="UP000220691">
    <property type="component" value="Unassembled WGS sequence"/>
</dbReference>
<gene>
    <name evidence="2" type="ORF">CN553_27450</name>
</gene>
<dbReference type="InterPro" id="IPR009061">
    <property type="entry name" value="DNA-bd_dom_put_sf"/>
</dbReference>
<evidence type="ECO:0000313" key="2">
    <source>
        <dbReference type="EMBL" id="PEN84859.1"/>
    </source>
</evidence>